<dbReference type="GO" id="GO:0046076">
    <property type="term" value="P:dTTP catabolic process"/>
    <property type="evidence" value="ECO:0007669"/>
    <property type="project" value="TreeGrafter"/>
</dbReference>
<evidence type="ECO:0000259" key="5">
    <source>
        <dbReference type="Pfam" id="PF03819"/>
    </source>
</evidence>
<dbReference type="GO" id="GO:0047693">
    <property type="term" value="F:ATP diphosphatase activity"/>
    <property type="evidence" value="ECO:0007669"/>
    <property type="project" value="UniProtKB-EC"/>
</dbReference>
<sequence length="262" mass="30042">MHNNDIQPLLDIMVKLRDPKTGCPWDKAQSFETIVPFTLEEAYEVADTIERMAMDELPDELGDLLFQVVFYCQLGREAELFDFGDVVDKICNKLTSRHPHVFGSLEGVSAEQVKDNWEQIKAKERSAKDLHSVLDNIPVGLPALSRAVKIQKRVARVGFDWAELGPVVDKIHEEIDEVIHEVKQEEISQDRVQDEMGDLLFAVVNLARHLGVEPEQALRQANRKFERRFRGVESLVNQAGKPMEAHTLDELDQYWDEVKLQE</sequence>
<dbReference type="InterPro" id="IPR048011">
    <property type="entry name" value="NTP-PPase_MazG-like_C"/>
</dbReference>
<proteinExistence type="inferred from homology"/>
<evidence type="ECO:0000256" key="4">
    <source>
        <dbReference type="ARBA" id="ARBA00074799"/>
    </source>
</evidence>
<evidence type="ECO:0000313" key="7">
    <source>
        <dbReference type="Proteomes" id="UP000318126"/>
    </source>
</evidence>
<dbReference type="EC" id="3.6.1.8" evidence="3"/>
<dbReference type="FunFam" id="1.10.287.1080:FF:000003">
    <property type="entry name" value="Nucleoside triphosphate pyrophosphohydrolase"/>
    <property type="match status" value="1"/>
</dbReference>
<dbReference type="GO" id="GO:0006203">
    <property type="term" value="P:dGTP catabolic process"/>
    <property type="evidence" value="ECO:0007669"/>
    <property type="project" value="TreeGrafter"/>
</dbReference>
<dbReference type="AlphaFoldDB" id="A0A553JJM9"/>
<dbReference type="PANTHER" id="PTHR30522:SF0">
    <property type="entry name" value="NUCLEOSIDE TRIPHOSPHATE PYROPHOSPHOHYDROLASE"/>
    <property type="match status" value="1"/>
</dbReference>
<evidence type="ECO:0000313" key="6">
    <source>
        <dbReference type="EMBL" id="TRY12618.1"/>
    </source>
</evidence>
<dbReference type="InterPro" id="IPR011551">
    <property type="entry name" value="NTP_PyrPHydrolase_MazG"/>
</dbReference>
<keyword evidence="7" id="KW-1185">Reference proteome</keyword>
<evidence type="ECO:0000256" key="2">
    <source>
        <dbReference type="ARBA" id="ARBA00061115"/>
    </source>
</evidence>
<dbReference type="GO" id="GO:0046081">
    <property type="term" value="P:dUTP catabolic process"/>
    <property type="evidence" value="ECO:0007669"/>
    <property type="project" value="TreeGrafter"/>
</dbReference>
<dbReference type="EMBL" id="VKGK01000030">
    <property type="protein sequence ID" value="TRY12618.1"/>
    <property type="molecule type" value="Genomic_DNA"/>
</dbReference>
<dbReference type="FunFam" id="1.10.287.1080:FF:000001">
    <property type="entry name" value="Nucleoside triphosphate pyrophosphohydrolase"/>
    <property type="match status" value="1"/>
</dbReference>
<dbReference type="InterPro" id="IPR004518">
    <property type="entry name" value="MazG-like_dom"/>
</dbReference>
<evidence type="ECO:0000256" key="3">
    <source>
        <dbReference type="ARBA" id="ARBA00066372"/>
    </source>
</evidence>
<gene>
    <name evidence="6" type="primary">mazG</name>
    <name evidence="6" type="ORF">FN961_19875</name>
</gene>
<protein>
    <recommendedName>
        <fullName evidence="4">Nucleoside triphosphate pyrophosphohydrolase</fullName>
        <ecNumber evidence="3">3.6.1.8</ecNumber>
    </recommendedName>
</protein>
<dbReference type="NCBIfam" id="TIGR00444">
    <property type="entry name" value="mazG"/>
    <property type="match status" value="1"/>
</dbReference>
<comment type="catalytic activity">
    <reaction evidence="1">
        <text>ATP + H2O = AMP + diphosphate + H(+)</text>
        <dbReference type="Rhea" id="RHEA:14245"/>
        <dbReference type="ChEBI" id="CHEBI:15377"/>
        <dbReference type="ChEBI" id="CHEBI:15378"/>
        <dbReference type="ChEBI" id="CHEBI:30616"/>
        <dbReference type="ChEBI" id="CHEBI:33019"/>
        <dbReference type="ChEBI" id="CHEBI:456215"/>
        <dbReference type="EC" id="3.6.1.8"/>
    </reaction>
</comment>
<name>A0A553JJM9_SHEHA</name>
<dbReference type="CDD" id="cd11529">
    <property type="entry name" value="NTP-PPase_MazG_Cterm"/>
    <property type="match status" value="1"/>
</dbReference>
<feature type="domain" description="NTP pyrophosphohydrolase MazG-like" evidence="5">
    <location>
        <begin position="170"/>
        <end position="228"/>
    </location>
</feature>
<dbReference type="SUPFAM" id="SSF101386">
    <property type="entry name" value="all-alpha NTP pyrophosphatases"/>
    <property type="match status" value="2"/>
</dbReference>
<dbReference type="Proteomes" id="UP000318126">
    <property type="component" value="Unassembled WGS sequence"/>
</dbReference>
<dbReference type="Gene3D" id="1.10.287.1080">
    <property type="entry name" value="MazG-like"/>
    <property type="match status" value="2"/>
</dbReference>
<dbReference type="OrthoDB" id="9808939at2"/>
<reference evidence="7" key="1">
    <citation type="submission" date="2019-07" db="EMBL/GenBank/DDBJ databases">
        <title>Shewanella sp. YLB-08 draft genomic sequence.</title>
        <authorList>
            <person name="Yu L."/>
        </authorList>
    </citation>
    <scope>NUCLEOTIDE SEQUENCE [LARGE SCALE GENOMIC DNA]</scope>
    <source>
        <strain evidence="7">JCM 20706</strain>
    </source>
</reference>
<accession>A0A553JJM9</accession>
<dbReference type="GO" id="GO:0046047">
    <property type="term" value="P:TTP catabolic process"/>
    <property type="evidence" value="ECO:0007669"/>
    <property type="project" value="TreeGrafter"/>
</dbReference>
<dbReference type="NCBIfam" id="NF007113">
    <property type="entry name" value="PRK09562.1"/>
    <property type="match status" value="1"/>
</dbReference>
<dbReference type="InterPro" id="IPR048015">
    <property type="entry name" value="NTP-PPase_MazG-like_N"/>
</dbReference>
<dbReference type="GO" id="GO:0006950">
    <property type="term" value="P:response to stress"/>
    <property type="evidence" value="ECO:0007669"/>
    <property type="project" value="UniProtKB-ARBA"/>
</dbReference>
<evidence type="ECO:0000256" key="1">
    <source>
        <dbReference type="ARBA" id="ARBA00052141"/>
    </source>
</evidence>
<comment type="caution">
    <text evidence="6">The sequence shown here is derived from an EMBL/GenBank/DDBJ whole genome shotgun (WGS) entry which is preliminary data.</text>
</comment>
<dbReference type="RefSeq" id="WP_144041930.1">
    <property type="nucleotide sequence ID" value="NZ_BMPL01000029.1"/>
</dbReference>
<dbReference type="PANTHER" id="PTHR30522">
    <property type="entry name" value="NUCLEOSIDE TRIPHOSPHATE PYROPHOSPHOHYDROLASE"/>
    <property type="match status" value="1"/>
</dbReference>
<comment type="similarity">
    <text evidence="2">Belongs to the nucleoside triphosphate pyrophosphohydrolase family.</text>
</comment>
<dbReference type="GO" id="GO:0046052">
    <property type="term" value="P:UTP catabolic process"/>
    <property type="evidence" value="ECO:0007669"/>
    <property type="project" value="TreeGrafter"/>
</dbReference>
<keyword evidence="6" id="KW-0378">Hydrolase</keyword>
<dbReference type="Pfam" id="PF03819">
    <property type="entry name" value="MazG"/>
    <property type="match status" value="2"/>
</dbReference>
<dbReference type="GO" id="GO:0046061">
    <property type="term" value="P:dATP catabolic process"/>
    <property type="evidence" value="ECO:0007669"/>
    <property type="project" value="TreeGrafter"/>
</dbReference>
<dbReference type="CDD" id="cd11528">
    <property type="entry name" value="NTP-PPase_MazG_Nterm"/>
    <property type="match status" value="1"/>
</dbReference>
<organism evidence="6 7">
    <name type="scientific">Shewanella hanedai</name>
    <name type="common">Alteromonas hanedai</name>
    <dbReference type="NCBI Taxonomy" id="25"/>
    <lineage>
        <taxon>Bacteria</taxon>
        <taxon>Pseudomonadati</taxon>
        <taxon>Pseudomonadota</taxon>
        <taxon>Gammaproteobacteria</taxon>
        <taxon>Alteromonadales</taxon>
        <taxon>Shewanellaceae</taxon>
        <taxon>Shewanella</taxon>
    </lineage>
</organism>
<feature type="domain" description="NTP pyrophosphohydrolase MazG-like" evidence="5">
    <location>
        <begin position="29"/>
        <end position="102"/>
    </location>
</feature>